<name>A0ABU0C5Z7_9BRAD</name>
<feature type="domain" description="SH3b" evidence="2">
    <location>
        <begin position="23"/>
        <end position="87"/>
    </location>
</feature>
<sequence>MRFARNVTLAAAALAALSTSAFAQSAATATTDLNIRSGPGPEYPIVGYIPGEDEVTVNGCLQGSKWCTVTHEGTQGWAYSDYLTAPISGSPVVMTDHYADAGVPVTTYEPSGAETGGTAGGATGMVGGAVAGALIGGPVGAAAGAAIGGAAGTVGGSAAGAIIDPPETVTTYVQTNPVQPVYLDGEVVVGAGVPETVTLTPIPDSDYEYAYVNGQPVLVEPGSHRIVYVVR</sequence>
<dbReference type="Pfam" id="PF08239">
    <property type="entry name" value="SH3_3"/>
    <property type="match status" value="1"/>
</dbReference>
<dbReference type="SMART" id="SM00287">
    <property type="entry name" value="SH3b"/>
    <property type="match status" value="1"/>
</dbReference>
<dbReference type="EMBL" id="JAUSUK010000001">
    <property type="protein sequence ID" value="MDQ0325934.1"/>
    <property type="molecule type" value="Genomic_DNA"/>
</dbReference>
<reference evidence="3 4" key="1">
    <citation type="submission" date="2023-07" db="EMBL/GenBank/DDBJ databases">
        <title>Genomic Encyclopedia of Type Strains, Phase IV (KMG-IV): sequencing the most valuable type-strain genomes for metagenomic binning, comparative biology and taxonomic classification.</title>
        <authorList>
            <person name="Goeker M."/>
        </authorList>
    </citation>
    <scope>NUCLEOTIDE SEQUENCE [LARGE SCALE GENOMIC DNA]</scope>
    <source>
        <strain evidence="3 4">DSM 11549</strain>
    </source>
</reference>
<evidence type="ECO:0000313" key="4">
    <source>
        <dbReference type="Proteomes" id="UP001230253"/>
    </source>
</evidence>
<evidence type="ECO:0000259" key="2">
    <source>
        <dbReference type="PROSITE" id="PS51781"/>
    </source>
</evidence>
<dbReference type="PROSITE" id="PS51781">
    <property type="entry name" value="SH3B"/>
    <property type="match status" value="1"/>
</dbReference>
<gene>
    <name evidence="3" type="ORF">J2R99_001783</name>
</gene>
<keyword evidence="1" id="KW-0732">Signal</keyword>
<dbReference type="InterPro" id="IPR009642">
    <property type="entry name" value="DUF1236"/>
</dbReference>
<comment type="caution">
    <text evidence="3">The sequence shown here is derived from an EMBL/GenBank/DDBJ whole genome shotgun (WGS) entry which is preliminary data.</text>
</comment>
<protein>
    <submittedName>
        <fullName evidence="3">Uncharacterized protein YraI</fullName>
    </submittedName>
</protein>
<organism evidence="3 4">
    <name type="scientific">Rhodopseudomonas julia</name>
    <dbReference type="NCBI Taxonomy" id="200617"/>
    <lineage>
        <taxon>Bacteria</taxon>
        <taxon>Pseudomonadati</taxon>
        <taxon>Pseudomonadota</taxon>
        <taxon>Alphaproteobacteria</taxon>
        <taxon>Hyphomicrobiales</taxon>
        <taxon>Nitrobacteraceae</taxon>
        <taxon>Rhodopseudomonas</taxon>
    </lineage>
</organism>
<dbReference type="InterPro" id="IPR003646">
    <property type="entry name" value="SH3-like_bac-type"/>
</dbReference>
<feature type="signal peptide" evidence="1">
    <location>
        <begin position="1"/>
        <end position="23"/>
    </location>
</feature>
<dbReference type="RefSeq" id="WP_307154079.1">
    <property type="nucleotide sequence ID" value="NZ_JAUSUK010000001.1"/>
</dbReference>
<dbReference type="Pfam" id="PF06823">
    <property type="entry name" value="DUF1236"/>
    <property type="match status" value="1"/>
</dbReference>
<evidence type="ECO:0000313" key="3">
    <source>
        <dbReference type="EMBL" id="MDQ0325934.1"/>
    </source>
</evidence>
<keyword evidence="4" id="KW-1185">Reference proteome</keyword>
<proteinExistence type="predicted"/>
<accession>A0ABU0C5Z7</accession>
<evidence type="ECO:0000256" key="1">
    <source>
        <dbReference type="SAM" id="SignalP"/>
    </source>
</evidence>
<dbReference type="Proteomes" id="UP001230253">
    <property type="component" value="Unassembled WGS sequence"/>
</dbReference>
<dbReference type="Gene3D" id="2.30.30.40">
    <property type="entry name" value="SH3 Domains"/>
    <property type="match status" value="1"/>
</dbReference>
<feature type="chain" id="PRO_5045571031" evidence="1">
    <location>
        <begin position="24"/>
        <end position="231"/>
    </location>
</feature>